<keyword evidence="4" id="KW-0418">Kinase</keyword>
<keyword evidence="14" id="KW-1185">Reference proteome</keyword>
<name>A0A1G6T3X3_9FIRM</name>
<dbReference type="GeneID" id="57012162"/>
<dbReference type="Pfam" id="PF07005">
    <property type="entry name" value="SBD_N"/>
    <property type="match status" value="1"/>
</dbReference>
<dbReference type="GO" id="GO:0016301">
    <property type="term" value="F:kinase activity"/>
    <property type="evidence" value="ECO:0007669"/>
    <property type="project" value="UniProtKB-KW"/>
</dbReference>
<dbReference type="Pfam" id="PF17042">
    <property type="entry name" value="NBD_C"/>
    <property type="match status" value="1"/>
</dbReference>
<evidence type="ECO:0000313" key="10">
    <source>
        <dbReference type="EMBL" id="SDG21590.1"/>
    </source>
</evidence>
<sequence length="438" mass="49775">MIYVIADDLTGATDTGVQFAIKNYTSSVIICQKNIRNQKLANIKADVLVIDTETRDVDHRTSKKRINDILDNLDIKRDDIIYKKIDSTLRGNIGLEIDLIMEKLNIDLCIFSPSFPKSKRITKNGRLIVENSPLAFTDYYEGDIKQEDASYIPNILKNQSKNNIELIKIEDLRKSNFNLKLLISNFDNKKKQIIILDAVTEADLKEIVLNSQEIKYKFLFAGSAGLANHINLINNKKLSNKKVGFKKAEKLVIVAASRRNITNLQIEDVKTKFDVFELKINLDKILNNSSLLLKKDSNNIKNAIETYDELIIRPDPIFNSQDKINKLLTDYSIDFRDLQIEIKNYIGELIKNLFKDYSNIDLFLTGGDTAAGICKKLEVKNLNIIDELLTGIPLSLAKTVNYGDLNIITKAGGFGTEDSISEIIYKLRDRKKGYVINE</sequence>
<keyword evidence="2" id="KW-0808">Transferase</keyword>
<dbReference type="RefSeq" id="WP_073159508.1">
    <property type="nucleotide sequence ID" value="NZ_FMYT01000036.1"/>
</dbReference>
<dbReference type="InterPro" id="IPR042213">
    <property type="entry name" value="NBD_C_sf"/>
</dbReference>
<dbReference type="Proteomes" id="UP000295472">
    <property type="component" value="Unassembled WGS sequence"/>
</dbReference>
<reference evidence="13 14" key="1">
    <citation type="submission" date="2016-10" db="EMBL/GenBank/DDBJ databases">
        <authorList>
            <person name="Varghese N."/>
            <person name="Submissions S."/>
        </authorList>
    </citation>
    <scope>NUCLEOTIDE SEQUENCE [LARGE SCALE GENOMIC DNA]</scope>
    <source>
        <strain evidence="9 16">WG10</strain>
        <strain evidence="10 14">WG2</strain>
        <strain evidence="11 13">WG5</strain>
    </source>
</reference>
<evidence type="ECO:0000313" key="13">
    <source>
        <dbReference type="Proteomes" id="UP000198612"/>
    </source>
</evidence>
<dbReference type="AlphaFoldDB" id="A0A1G6T3X3"/>
<dbReference type="EMBL" id="FMYT01000036">
    <property type="protein sequence ID" value="SDD23236.1"/>
    <property type="molecule type" value="Genomic_DNA"/>
</dbReference>
<dbReference type="InterPro" id="IPR037051">
    <property type="entry name" value="4-carb_acid_sugar_kinase_N_sf"/>
</dbReference>
<dbReference type="OrthoDB" id="9778478at2"/>
<feature type="domain" description="Four-carbon acid sugar kinase nucleotide binding" evidence="8">
    <location>
        <begin position="252"/>
        <end position="419"/>
    </location>
</feature>
<dbReference type="GO" id="GO:0005524">
    <property type="term" value="F:ATP binding"/>
    <property type="evidence" value="ECO:0007669"/>
    <property type="project" value="UniProtKB-KW"/>
</dbReference>
<dbReference type="Proteomes" id="UP000199519">
    <property type="component" value="Unassembled WGS sequence"/>
</dbReference>
<evidence type="ECO:0000313" key="11">
    <source>
        <dbReference type="EMBL" id="SET26934.1"/>
    </source>
</evidence>
<evidence type="ECO:0000313" key="9">
    <source>
        <dbReference type="EMBL" id="SDD23236.1"/>
    </source>
</evidence>
<evidence type="ECO:0000313" key="12">
    <source>
        <dbReference type="EMBL" id="TDX45438.1"/>
    </source>
</evidence>
<evidence type="ECO:0000256" key="1">
    <source>
        <dbReference type="ARBA" id="ARBA00005715"/>
    </source>
</evidence>
<dbReference type="EMBL" id="FNBJ01000063">
    <property type="protein sequence ID" value="SDG21590.1"/>
    <property type="molecule type" value="Genomic_DNA"/>
</dbReference>
<dbReference type="Gene3D" id="3.40.980.20">
    <property type="entry name" value="Four-carbon acid sugar kinase, nucleotide binding domain"/>
    <property type="match status" value="1"/>
</dbReference>
<evidence type="ECO:0000313" key="16">
    <source>
        <dbReference type="Proteomes" id="UP000324896"/>
    </source>
</evidence>
<proteinExistence type="inferred from homology"/>
<evidence type="ECO:0000256" key="2">
    <source>
        <dbReference type="ARBA" id="ARBA00022679"/>
    </source>
</evidence>
<evidence type="ECO:0000256" key="6">
    <source>
        <dbReference type="ARBA" id="ARBA00023277"/>
    </source>
</evidence>
<dbReference type="InterPro" id="IPR031475">
    <property type="entry name" value="NBD_C"/>
</dbReference>
<gene>
    <name evidence="12" type="ORF">C7954_1075</name>
    <name evidence="9" type="ORF">SAMN04488597_13611</name>
    <name evidence="10" type="ORF">SAMN04488598_1634</name>
    <name evidence="11" type="ORF">SAMN04515652_1582</name>
</gene>
<dbReference type="Gene3D" id="3.40.50.10840">
    <property type="entry name" value="Putative sugar-binding, N-terminal domain"/>
    <property type="match status" value="1"/>
</dbReference>
<evidence type="ECO:0000256" key="5">
    <source>
        <dbReference type="ARBA" id="ARBA00022840"/>
    </source>
</evidence>
<keyword evidence="6" id="KW-0119">Carbohydrate metabolism</keyword>
<evidence type="ECO:0000259" key="8">
    <source>
        <dbReference type="Pfam" id="PF17042"/>
    </source>
</evidence>
<evidence type="ECO:0000313" key="15">
    <source>
        <dbReference type="Proteomes" id="UP000295472"/>
    </source>
</evidence>
<protein>
    <submittedName>
        <fullName evidence="9">Uncharacterized conserved protein YgbK, DUF1537 family</fullName>
    </submittedName>
    <submittedName>
        <fullName evidence="12">Uncharacterized protein YgbK (DUF1537 family)</fullName>
    </submittedName>
</protein>
<organism evidence="9 16">
    <name type="scientific">Halanaerobium congolense</name>
    <dbReference type="NCBI Taxonomy" id="54121"/>
    <lineage>
        <taxon>Bacteria</taxon>
        <taxon>Bacillati</taxon>
        <taxon>Bacillota</taxon>
        <taxon>Clostridia</taxon>
        <taxon>Halanaerobiales</taxon>
        <taxon>Halanaerobiaceae</taxon>
        <taxon>Halanaerobium</taxon>
    </lineage>
</organism>
<feature type="domain" description="Four-carbon acid sugar kinase N-terminal" evidence="7">
    <location>
        <begin position="2"/>
        <end position="229"/>
    </location>
</feature>
<evidence type="ECO:0000256" key="4">
    <source>
        <dbReference type="ARBA" id="ARBA00022777"/>
    </source>
</evidence>
<reference evidence="12 15" key="2">
    <citation type="submission" date="2019-03" db="EMBL/GenBank/DDBJ databases">
        <title>Subsurface microbial communities from deep shales in Ohio and West Virginia, USA.</title>
        <authorList>
            <person name="Wrighton K."/>
        </authorList>
    </citation>
    <scope>NUCLEOTIDE SEQUENCE [LARGE SCALE GENOMIC DNA]</scope>
    <source>
        <strain evidence="12 15">DSMZ 11287</strain>
    </source>
</reference>
<dbReference type="Proteomes" id="UP000324896">
    <property type="component" value="Unassembled WGS sequence"/>
</dbReference>
<accession>A0A1G6T3X3</accession>
<keyword evidence="3" id="KW-0547">Nucleotide-binding</keyword>
<evidence type="ECO:0000259" key="7">
    <source>
        <dbReference type="Pfam" id="PF07005"/>
    </source>
</evidence>
<dbReference type="EMBL" id="SOEF01000007">
    <property type="protein sequence ID" value="TDX45438.1"/>
    <property type="molecule type" value="Genomic_DNA"/>
</dbReference>
<dbReference type="InterPro" id="IPR010737">
    <property type="entry name" value="4-carb_acid_sugar_kinase_N"/>
</dbReference>
<dbReference type="SUPFAM" id="SSF142764">
    <property type="entry name" value="YgbK-like"/>
    <property type="match status" value="1"/>
</dbReference>
<comment type="similarity">
    <text evidence="1">Belongs to the four-carbon acid sugar kinase family.</text>
</comment>
<evidence type="ECO:0000256" key="3">
    <source>
        <dbReference type="ARBA" id="ARBA00022741"/>
    </source>
</evidence>
<keyword evidence="5" id="KW-0067">ATP-binding</keyword>
<evidence type="ECO:0000313" key="14">
    <source>
        <dbReference type="Proteomes" id="UP000199519"/>
    </source>
</evidence>
<dbReference type="Proteomes" id="UP000198612">
    <property type="component" value="Unassembled WGS sequence"/>
</dbReference>
<dbReference type="EMBL" id="FOHG01000058">
    <property type="protein sequence ID" value="SET26934.1"/>
    <property type="molecule type" value="Genomic_DNA"/>
</dbReference>